<accession>K1QPX7</accession>
<reference evidence="2" key="1">
    <citation type="journal article" date="2012" name="Nature">
        <title>The oyster genome reveals stress adaptation and complexity of shell formation.</title>
        <authorList>
            <person name="Zhang G."/>
            <person name="Fang X."/>
            <person name="Guo X."/>
            <person name="Li L."/>
            <person name="Luo R."/>
            <person name="Xu F."/>
            <person name="Yang P."/>
            <person name="Zhang L."/>
            <person name="Wang X."/>
            <person name="Qi H."/>
            <person name="Xiong Z."/>
            <person name="Que H."/>
            <person name="Xie Y."/>
            <person name="Holland P.W."/>
            <person name="Paps J."/>
            <person name="Zhu Y."/>
            <person name="Wu F."/>
            <person name="Chen Y."/>
            <person name="Wang J."/>
            <person name="Peng C."/>
            <person name="Meng J."/>
            <person name="Yang L."/>
            <person name="Liu J."/>
            <person name="Wen B."/>
            <person name="Zhang N."/>
            <person name="Huang Z."/>
            <person name="Zhu Q."/>
            <person name="Feng Y."/>
            <person name="Mount A."/>
            <person name="Hedgecock D."/>
            <person name="Xu Z."/>
            <person name="Liu Y."/>
            <person name="Domazet-Loso T."/>
            <person name="Du Y."/>
            <person name="Sun X."/>
            <person name="Zhang S."/>
            <person name="Liu B."/>
            <person name="Cheng P."/>
            <person name="Jiang X."/>
            <person name="Li J."/>
            <person name="Fan D."/>
            <person name="Wang W."/>
            <person name="Fu W."/>
            <person name="Wang T."/>
            <person name="Wang B."/>
            <person name="Zhang J."/>
            <person name="Peng Z."/>
            <person name="Li Y."/>
            <person name="Li N."/>
            <person name="Wang J."/>
            <person name="Chen M."/>
            <person name="He Y."/>
            <person name="Tan F."/>
            <person name="Song X."/>
            <person name="Zheng Q."/>
            <person name="Huang R."/>
            <person name="Yang H."/>
            <person name="Du X."/>
            <person name="Chen L."/>
            <person name="Yang M."/>
            <person name="Gaffney P.M."/>
            <person name="Wang S."/>
            <person name="Luo L."/>
            <person name="She Z."/>
            <person name="Ming Y."/>
            <person name="Huang W."/>
            <person name="Zhang S."/>
            <person name="Huang B."/>
            <person name="Zhang Y."/>
            <person name="Qu T."/>
            <person name="Ni P."/>
            <person name="Miao G."/>
            <person name="Wang J."/>
            <person name="Wang Q."/>
            <person name="Steinberg C.E."/>
            <person name="Wang H."/>
            <person name="Li N."/>
            <person name="Qian L."/>
            <person name="Zhang G."/>
            <person name="Li Y."/>
            <person name="Yang H."/>
            <person name="Liu X."/>
            <person name="Wang J."/>
            <person name="Yin Y."/>
            <person name="Wang J."/>
        </authorList>
    </citation>
    <scope>NUCLEOTIDE SEQUENCE [LARGE SCALE GENOMIC DNA]</scope>
    <source>
        <strain evidence="2">05x7-T-G4-1.051#20</strain>
    </source>
</reference>
<sequence>MDFEQYKISHYQNDDTYSYARVQYNSVQPSAVSVHLRQAESQSIFRDRIIALSRDLYRLSEIDGDSRASGRTSLEFIFDDEEENTDGSFTQAAKSPGKRKKRDKDKYARPKKRCQRSKDDEENTVGSSSKTTKGPGKRKKPDKDVASEIGHFAHASPPKVIKIEA</sequence>
<dbReference type="EMBL" id="JH818721">
    <property type="protein sequence ID" value="EKC38992.1"/>
    <property type="molecule type" value="Genomic_DNA"/>
</dbReference>
<evidence type="ECO:0000256" key="1">
    <source>
        <dbReference type="SAM" id="MobiDB-lite"/>
    </source>
</evidence>
<organism evidence="2">
    <name type="scientific">Magallana gigas</name>
    <name type="common">Pacific oyster</name>
    <name type="synonym">Crassostrea gigas</name>
    <dbReference type="NCBI Taxonomy" id="29159"/>
    <lineage>
        <taxon>Eukaryota</taxon>
        <taxon>Metazoa</taxon>
        <taxon>Spiralia</taxon>
        <taxon>Lophotrochozoa</taxon>
        <taxon>Mollusca</taxon>
        <taxon>Bivalvia</taxon>
        <taxon>Autobranchia</taxon>
        <taxon>Pteriomorphia</taxon>
        <taxon>Ostreida</taxon>
        <taxon>Ostreoidea</taxon>
        <taxon>Ostreidae</taxon>
        <taxon>Magallana</taxon>
    </lineage>
</organism>
<proteinExistence type="predicted"/>
<name>K1QPX7_MAGGI</name>
<protein>
    <submittedName>
        <fullName evidence="2">Uncharacterized protein</fullName>
    </submittedName>
</protein>
<dbReference type="HOGENOM" id="CLU_1612401_0_0_1"/>
<dbReference type="InParanoid" id="K1QPX7"/>
<feature type="region of interest" description="Disordered" evidence="1">
    <location>
        <begin position="85"/>
        <end position="165"/>
    </location>
</feature>
<feature type="compositionally biased region" description="Low complexity" evidence="1">
    <location>
        <begin position="124"/>
        <end position="134"/>
    </location>
</feature>
<gene>
    <name evidence="2" type="ORF">CGI_10018823</name>
</gene>
<feature type="compositionally biased region" description="Basic residues" evidence="1">
    <location>
        <begin position="96"/>
        <end position="115"/>
    </location>
</feature>
<dbReference type="AlphaFoldDB" id="K1QPX7"/>
<evidence type="ECO:0000313" key="2">
    <source>
        <dbReference type="EMBL" id="EKC38992.1"/>
    </source>
</evidence>